<name>A0A6G8RP84_9CAUD</name>
<reference evidence="1 2" key="1">
    <citation type="submission" date="2020-02" db="EMBL/GenBank/DDBJ databases">
        <authorList>
            <person name="Olsen N.S."/>
            <person name="Forero-Junco L."/>
            <person name="Kot W."/>
            <person name="Hansen L.H."/>
        </authorList>
    </citation>
    <scope>NUCLEOTIDE SEQUENCE [LARGE SCALE GENOMIC DNA]</scope>
</reference>
<organism evidence="1 2">
    <name type="scientific">Salmonella phage pertopsoe</name>
    <dbReference type="NCBI Taxonomy" id="2713310"/>
    <lineage>
        <taxon>Viruses</taxon>
        <taxon>Duplodnaviria</taxon>
        <taxon>Heunggongvirae</taxon>
        <taxon>Uroviricota</taxon>
        <taxon>Caudoviricetes</taxon>
        <taxon>Pantevenvirales</taxon>
        <taxon>Ackermannviridae</taxon>
        <taxon>Cvivirinae</taxon>
        <taxon>Kuttervirus</taxon>
        <taxon>Kuttervirus pertopsoe</taxon>
    </lineage>
</organism>
<evidence type="ECO:0000313" key="1">
    <source>
        <dbReference type="EMBL" id="QIO03271.1"/>
    </source>
</evidence>
<accession>A0A6G8RP84</accession>
<evidence type="ECO:0000313" key="2">
    <source>
        <dbReference type="Proteomes" id="UP000501111"/>
    </source>
</evidence>
<protein>
    <submittedName>
        <fullName evidence="1">Putative lipoprotein</fullName>
    </submittedName>
</protein>
<gene>
    <name evidence="1" type="ORF">pertopsoe_66</name>
</gene>
<dbReference type="EMBL" id="MT074479">
    <property type="protein sequence ID" value="QIO03271.1"/>
    <property type="molecule type" value="Genomic_DNA"/>
</dbReference>
<keyword evidence="1" id="KW-0449">Lipoprotein</keyword>
<proteinExistence type="predicted"/>
<dbReference type="Proteomes" id="UP000501111">
    <property type="component" value="Segment"/>
</dbReference>
<keyword evidence="2" id="KW-1185">Reference proteome</keyword>
<sequence length="112" mass="12779">MRNIIFLLFFSMLASFQVVATPASKLNMCAAWLSTYQQFHPDDKDTSILLSDYEGELKRLDLYSVDQIENALDLPMMESAADNSKQTIKDLTMCREIATNFVGNQDNFQVKI</sequence>